<dbReference type="EMBL" id="JAHQIW010006838">
    <property type="protein sequence ID" value="KAJ1370688.1"/>
    <property type="molecule type" value="Genomic_DNA"/>
</dbReference>
<dbReference type="Gene3D" id="3.30.70.330">
    <property type="match status" value="1"/>
</dbReference>
<evidence type="ECO:0000313" key="2">
    <source>
        <dbReference type="Proteomes" id="UP001196413"/>
    </source>
</evidence>
<gene>
    <name evidence="1" type="primary">CPEB2</name>
    <name evidence="1" type="ORF">KIN20_032475</name>
</gene>
<dbReference type="PANTHER" id="PTHR12566:SF12">
    <property type="entry name" value="TRANSLATIONAL REGULATOR ORB2"/>
    <property type="match status" value="1"/>
</dbReference>
<dbReference type="GO" id="GO:0008135">
    <property type="term" value="F:translation factor activity, RNA binding"/>
    <property type="evidence" value="ECO:0007669"/>
    <property type="project" value="TreeGrafter"/>
</dbReference>
<evidence type="ECO:0000313" key="1">
    <source>
        <dbReference type="EMBL" id="KAJ1370688.1"/>
    </source>
</evidence>
<dbReference type="GO" id="GO:0005737">
    <property type="term" value="C:cytoplasm"/>
    <property type="evidence" value="ECO:0007669"/>
    <property type="project" value="TreeGrafter"/>
</dbReference>
<dbReference type="InterPro" id="IPR034819">
    <property type="entry name" value="CPEB"/>
</dbReference>
<comment type="caution">
    <text evidence="1">The sequence shown here is derived from an EMBL/GenBank/DDBJ whole genome shotgun (WGS) entry which is preliminary data.</text>
</comment>
<sequence length="200" mass="22992">MIDEGMSSIMNIFVKVFINFLKAELHSKRSVICVQARRQFCNLLCDIIFRALTLCGFRLKALFSRALNSKYYYQHNLGPEIYSRKVFVGGLPIDIEEEVQIRPWRLADADYLVDVSVPINLRRVVFVGGVPRPIRAVELAHIMDRLYGSVACAGIDTDVEYEMSVRLKLRHIQASKFIMCLSQAVLIRWKCSESGEMELR</sequence>
<reference evidence="1" key="1">
    <citation type="submission" date="2021-06" db="EMBL/GenBank/DDBJ databases">
        <title>Parelaphostrongylus tenuis whole genome reference sequence.</title>
        <authorList>
            <person name="Garwood T.J."/>
            <person name="Larsen P.A."/>
            <person name="Fountain-Jones N.M."/>
            <person name="Garbe J.R."/>
            <person name="Macchietto M.G."/>
            <person name="Kania S.A."/>
            <person name="Gerhold R.W."/>
            <person name="Richards J.E."/>
            <person name="Wolf T.M."/>
        </authorList>
    </citation>
    <scope>NUCLEOTIDE SEQUENCE</scope>
    <source>
        <strain evidence="1">MNPRO001-30</strain>
        <tissue evidence="1">Meninges</tissue>
    </source>
</reference>
<dbReference type="InterPro" id="IPR012677">
    <property type="entry name" value="Nucleotide-bd_a/b_plait_sf"/>
</dbReference>
<proteinExistence type="predicted"/>
<name>A0AAD5WII3_PARTN</name>
<dbReference type="PANTHER" id="PTHR12566">
    <property type="entry name" value="CYTOPLASMIC POLYADENYLATION ELEMENT BINDING PROTEIN CPEB"/>
    <property type="match status" value="1"/>
</dbReference>
<dbReference type="GO" id="GO:0043005">
    <property type="term" value="C:neuron projection"/>
    <property type="evidence" value="ECO:0007669"/>
    <property type="project" value="TreeGrafter"/>
</dbReference>
<dbReference type="GO" id="GO:0045202">
    <property type="term" value="C:synapse"/>
    <property type="evidence" value="ECO:0007669"/>
    <property type="project" value="TreeGrafter"/>
</dbReference>
<keyword evidence="2" id="KW-1185">Reference proteome</keyword>
<accession>A0AAD5WII3</accession>
<organism evidence="1 2">
    <name type="scientific">Parelaphostrongylus tenuis</name>
    <name type="common">Meningeal worm</name>
    <dbReference type="NCBI Taxonomy" id="148309"/>
    <lineage>
        <taxon>Eukaryota</taxon>
        <taxon>Metazoa</taxon>
        <taxon>Ecdysozoa</taxon>
        <taxon>Nematoda</taxon>
        <taxon>Chromadorea</taxon>
        <taxon>Rhabditida</taxon>
        <taxon>Rhabditina</taxon>
        <taxon>Rhabditomorpha</taxon>
        <taxon>Strongyloidea</taxon>
        <taxon>Metastrongylidae</taxon>
        <taxon>Parelaphostrongylus</taxon>
    </lineage>
</organism>
<dbReference type="GO" id="GO:0005634">
    <property type="term" value="C:nucleus"/>
    <property type="evidence" value="ECO:0007669"/>
    <property type="project" value="TreeGrafter"/>
</dbReference>
<dbReference type="GO" id="GO:0000900">
    <property type="term" value="F:mRNA regulatory element binding translation repressor activity"/>
    <property type="evidence" value="ECO:0007669"/>
    <property type="project" value="TreeGrafter"/>
</dbReference>
<dbReference type="AlphaFoldDB" id="A0AAD5WII3"/>
<dbReference type="Proteomes" id="UP001196413">
    <property type="component" value="Unassembled WGS sequence"/>
</dbReference>
<dbReference type="GO" id="GO:0043022">
    <property type="term" value="F:ribosome binding"/>
    <property type="evidence" value="ECO:0007669"/>
    <property type="project" value="TreeGrafter"/>
</dbReference>
<dbReference type="GO" id="GO:0003730">
    <property type="term" value="F:mRNA 3'-UTR binding"/>
    <property type="evidence" value="ECO:0007669"/>
    <property type="project" value="InterPro"/>
</dbReference>
<protein>
    <submittedName>
        <fullName evidence="1">Cytoplasmic polyadenylation element binding protein</fullName>
    </submittedName>
</protein>
<dbReference type="GO" id="GO:2000766">
    <property type="term" value="P:negative regulation of cytoplasmic translation"/>
    <property type="evidence" value="ECO:0007669"/>
    <property type="project" value="TreeGrafter"/>
</dbReference>